<sequence length="363" mass="38688">MPIRPRLFLNGKFYSGATNGVHRVADRLLRELDRAAVAGGTPARWDMRLLLPEVPNWAPSFTAIRTVPQRAGHTQRWEQMILPVVARGGVLASFANLGPAWHPRKVTMVHDAQFRLSPDSYPAKLRWGYRALVPRGARSSRIVLTVSDYARDSLATFGIADHAATRVIHNGGDHILEQPADEGVLARHGLAGGRYALMFGSAARYKNIGVVLAAFARPDMTDRTLAIIGPPRQALVAAGLAVPPNAVFVGGVDDAGLRALYENAHALLYPSRTEGFGLPPVEAMLCDCPVVAAPAGAIPEIGRDAILYAGMDSPADWAAAVHALDDPALRAMKIAAGRTRGATFTWAAAGATLAAILDEQLAA</sequence>
<keyword evidence="1" id="KW-0808">Transferase</keyword>
<dbReference type="CDD" id="cd03809">
    <property type="entry name" value="GT4_MtfB-like"/>
    <property type="match status" value="1"/>
</dbReference>
<name>A0ABS2D960_9SPHN</name>
<evidence type="ECO:0000313" key="2">
    <source>
        <dbReference type="EMBL" id="MBM6577470.1"/>
    </source>
</evidence>
<accession>A0ABS2D960</accession>
<dbReference type="PANTHER" id="PTHR46401:SF2">
    <property type="entry name" value="GLYCOSYLTRANSFERASE WBBK-RELATED"/>
    <property type="match status" value="1"/>
</dbReference>
<comment type="caution">
    <text evidence="2">The sequence shown here is derived from an EMBL/GenBank/DDBJ whole genome shotgun (WGS) entry which is preliminary data.</text>
</comment>
<evidence type="ECO:0000256" key="1">
    <source>
        <dbReference type="ARBA" id="ARBA00022679"/>
    </source>
</evidence>
<reference evidence="2 3" key="1">
    <citation type="submission" date="2020-12" db="EMBL/GenBank/DDBJ databases">
        <title>Sphingomonas sp.</title>
        <authorList>
            <person name="Kim M.K."/>
        </authorList>
    </citation>
    <scope>NUCLEOTIDE SEQUENCE [LARGE SCALE GENOMIC DNA]</scope>
    <source>
        <strain evidence="2 3">BT552</strain>
    </source>
</reference>
<dbReference type="Gene3D" id="3.40.50.2000">
    <property type="entry name" value="Glycogen Phosphorylase B"/>
    <property type="match status" value="2"/>
</dbReference>
<dbReference type="SUPFAM" id="SSF53756">
    <property type="entry name" value="UDP-Glycosyltransferase/glycogen phosphorylase"/>
    <property type="match status" value="1"/>
</dbReference>
<protein>
    <submittedName>
        <fullName evidence="2">Glycosyltransferase family 4 protein</fullName>
    </submittedName>
</protein>
<dbReference type="Proteomes" id="UP000763641">
    <property type="component" value="Unassembled WGS sequence"/>
</dbReference>
<organism evidence="2 3">
    <name type="scientific">Sphingomonas longa</name>
    <dbReference type="NCBI Taxonomy" id="2778730"/>
    <lineage>
        <taxon>Bacteria</taxon>
        <taxon>Pseudomonadati</taxon>
        <taxon>Pseudomonadota</taxon>
        <taxon>Alphaproteobacteria</taxon>
        <taxon>Sphingomonadales</taxon>
        <taxon>Sphingomonadaceae</taxon>
        <taxon>Sphingomonas</taxon>
    </lineage>
</organism>
<dbReference type="EMBL" id="JAFEMC010000004">
    <property type="protein sequence ID" value="MBM6577470.1"/>
    <property type="molecule type" value="Genomic_DNA"/>
</dbReference>
<gene>
    <name evidence="2" type="ORF">ILT43_13900</name>
</gene>
<proteinExistence type="predicted"/>
<evidence type="ECO:0000313" key="3">
    <source>
        <dbReference type="Proteomes" id="UP000763641"/>
    </source>
</evidence>
<dbReference type="RefSeq" id="WP_204199577.1">
    <property type="nucleotide sequence ID" value="NZ_JAFEMC010000004.1"/>
</dbReference>
<keyword evidence="3" id="KW-1185">Reference proteome</keyword>
<dbReference type="Pfam" id="PF13692">
    <property type="entry name" value="Glyco_trans_1_4"/>
    <property type="match status" value="1"/>
</dbReference>
<dbReference type="PANTHER" id="PTHR46401">
    <property type="entry name" value="GLYCOSYLTRANSFERASE WBBK-RELATED"/>
    <property type="match status" value="1"/>
</dbReference>